<dbReference type="InterPro" id="IPR017441">
    <property type="entry name" value="Protein_kinase_ATP_BS"/>
</dbReference>
<dbReference type="InterPro" id="IPR011009">
    <property type="entry name" value="Kinase-like_dom_sf"/>
</dbReference>
<sequence length="267" mass="29776">MTKVGLKEDLHHFAMATNRQELSGGFKRPRSTTPPLTPPSKKPKLDVNVLQEKSTEPWKNCCPPDSEATTGGGTSNDTVIPALSWSSIDMKTRLGRGAYGEAWASLLKQDDGSTTKVVVKKLFDDVYLKEAVKEAKALLKVDGAGGAPKLYGIIYDPLAIVMSRCPGVTFAKFIGKKSVEDCFKAYRAAIKALKDFHQTDFAHNDITESNIMIRKQGQDYVAHLIDLGLAVDRTLKPKLYKMKIKDDKSRLKEIRGYIMQDKNIREW</sequence>
<dbReference type="Gene3D" id="1.10.510.10">
    <property type="entry name" value="Transferase(Phosphotransferase) domain 1"/>
    <property type="match status" value="1"/>
</dbReference>
<keyword evidence="1" id="KW-0547">Nucleotide-binding</keyword>
<reference evidence="4 5" key="1">
    <citation type="journal article" date="2024" name="BMC Genomics">
        <title>Genome assembly of redclaw crayfish (Cherax quadricarinatus) provides insights into its immune adaptation and hypoxia tolerance.</title>
        <authorList>
            <person name="Liu Z."/>
            <person name="Zheng J."/>
            <person name="Li H."/>
            <person name="Fang K."/>
            <person name="Wang S."/>
            <person name="He J."/>
            <person name="Zhou D."/>
            <person name="Weng S."/>
            <person name="Chi M."/>
            <person name="Gu Z."/>
            <person name="He J."/>
            <person name="Li F."/>
            <person name="Wang M."/>
        </authorList>
    </citation>
    <scope>NUCLEOTIDE SEQUENCE [LARGE SCALE GENOMIC DNA]</scope>
    <source>
        <strain evidence="4">ZL_2023a</strain>
    </source>
</reference>
<dbReference type="GO" id="GO:0004672">
    <property type="term" value="F:protein kinase activity"/>
    <property type="evidence" value="ECO:0007669"/>
    <property type="project" value="InterPro"/>
</dbReference>
<dbReference type="PROSITE" id="PS00107">
    <property type="entry name" value="PROTEIN_KINASE_ATP"/>
    <property type="match status" value="1"/>
</dbReference>
<dbReference type="InterPro" id="IPR001245">
    <property type="entry name" value="Ser-Thr/Tyr_kinase_cat_dom"/>
</dbReference>
<feature type="domain" description="Protein kinase" evidence="3">
    <location>
        <begin position="88"/>
        <end position="267"/>
    </location>
</feature>
<evidence type="ECO:0000313" key="5">
    <source>
        <dbReference type="Proteomes" id="UP001445076"/>
    </source>
</evidence>
<dbReference type="EMBL" id="JARKIK010000061">
    <property type="protein sequence ID" value="KAK8731336.1"/>
    <property type="molecule type" value="Genomic_DNA"/>
</dbReference>
<proteinExistence type="predicted"/>
<gene>
    <name evidence="4" type="ORF">OTU49_007554</name>
</gene>
<dbReference type="AlphaFoldDB" id="A0AAW0WGX2"/>
<evidence type="ECO:0000259" key="3">
    <source>
        <dbReference type="PROSITE" id="PS50011"/>
    </source>
</evidence>
<dbReference type="GO" id="GO:0005524">
    <property type="term" value="F:ATP binding"/>
    <property type="evidence" value="ECO:0007669"/>
    <property type="project" value="UniProtKB-UniRule"/>
</dbReference>
<dbReference type="PROSITE" id="PS50011">
    <property type="entry name" value="PROTEIN_KINASE_DOM"/>
    <property type="match status" value="1"/>
</dbReference>
<evidence type="ECO:0000256" key="2">
    <source>
        <dbReference type="SAM" id="MobiDB-lite"/>
    </source>
</evidence>
<evidence type="ECO:0000313" key="4">
    <source>
        <dbReference type="EMBL" id="KAK8731336.1"/>
    </source>
</evidence>
<keyword evidence="1" id="KW-0067">ATP-binding</keyword>
<protein>
    <recommendedName>
        <fullName evidence="3">Protein kinase domain-containing protein</fullName>
    </recommendedName>
</protein>
<evidence type="ECO:0000256" key="1">
    <source>
        <dbReference type="PROSITE-ProRule" id="PRU10141"/>
    </source>
</evidence>
<name>A0AAW0WGX2_CHEQU</name>
<dbReference type="SUPFAM" id="SSF56112">
    <property type="entry name" value="Protein kinase-like (PK-like)"/>
    <property type="match status" value="1"/>
</dbReference>
<organism evidence="4 5">
    <name type="scientific">Cherax quadricarinatus</name>
    <name type="common">Australian red claw crayfish</name>
    <dbReference type="NCBI Taxonomy" id="27406"/>
    <lineage>
        <taxon>Eukaryota</taxon>
        <taxon>Metazoa</taxon>
        <taxon>Ecdysozoa</taxon>
        <taxon>Arthropoda</taxon>
        <taxon>Crustacea</taxon>
        <taxon>Multicrustacea</taxon>
        <taxon>Malacostraca</taxon>
        <taxon>Eumalacostraca</taxon>
        <taxon>Eucarida</taxon>
        <taxon>Decapoda</taxon>
        <taxon>Pleocyemata</taxon>
        <taxon>Astacidea</taxon>
        <taxon>Parastacoidea</taxon>
        <taxon>Parastacidae</taxon>
        <taxon>Cherax</taxon>
    </lineage>
</organism>
<dbReference type="Proteomes" id="UP001445076">
    <property type="component" value="Unassembled WGS sequence"/>
</dbReference>
<dbReference type="Gene3D" id="3.30.200.20">
    <property type="entry name" value="Phosphorylase Kinase, domain 1"/>
    <property type="match status" value="1"/>
</dbReference>
<feature type="binding site" evidence="1">
    <location>
        <position position="121"/>
    </location>
    <ligand>
        <name>ATP</name>
        <dbReference type="ChEBI" id="CHEBI:30616"/>
    </ligand>
</feature>
<comment type="caution">
    <text evidence="4">The sequence shown here is derived from an EMBL/GenBank/DDBJ whole genome shotgun (WGS) entry which is preliminary data.</text>
</comment>
<accession>A0AAW0WGX2</accession>
<feature type="region of interest" description="Disordered" evidence="2">
    <location>
        <begin position="17"/>
        <end position="75"/>
    </location>
</feature>
<dbReference type="InterPro" id="IPR000719">
    <property type="entry name" value="Prot_kinase_dom"/>
</dbReference>
<dbReference type="Pfam" id="PF07714">
    <property type="entry name" value="PK_Tyr_Ser-Thr"/>
    <property type="match status" value="1"/>
</dbReference>
<keyword evidence="5" id="KW-1185">Reference proteome</keyword>